<dbReference type="Proteomes" id="UP000184442">
    <property type="component" value="Unassembled WGS sequence"/>
</dbReference>
<dbReference type="InterPro" id="IPR015424">
    <property type="entry name" value="PyrdxlP-dep_Trfase"/>
</dbReference>
<keyword evidence="4" id="KW-0808">Transferase</keyword>
<keyword evidence="5" id="KW-0663">Pyridoxal phosphate</keyword>
<dbReference type="CDD" id="cd06453">
    <property type="entry name" value="SufS_like"/>
    <property type="match status" value="1"/>
</dbReference>
<evidence type="ECO:0000256" key="1">
    <source>
        <dbReference type="ARBA" id="ARBA00001933"/>
    </source>
</evidence>
<dbReference type="InterPro" id="IPR016454">
    <property type="entry name" value="Cysteine_dSase"/>
</dbReference>
<comment type="cofactor">
    <cofactor evidence="1">
        <name>pyridoxal 5'-phosphate</name>
        <dbReference type="ChEBI" id="CHEBI:597326"/>
    </cofactor>
</comment>
<evidence type="ECO:0000256" key="2">
    <source>
        <dbReference type="ARBA" id="ARBA00010447"/>
    </source>
</evidence>
<feature type="domain" description="Aminotransferase class V" evidence="7">
    <location>
        <begin position="4"/>
        <end position="371"/>
    </location>
</feature>
<protein>
    <recommendedName>
        <fullName evidence="3">cysteine desulfurase</fullName>
        <ecNumber evidence="3">2.8.1.7</ecNumber>
    </recommendedName>
</protein>
<evidence type="ECO:0000256" key="3">
    <source>
        <dbReference type="ARBA" id="ARBA00012239"/>
    </source>
</evidence>
<evidence type="ECO:0000259" key="7">
    <source>
        <dbReference type="Pfam" id="PF00266"/>
    </source>
</evidence>
<sequence length="385" mass="42703">MERVYLDNGATSYPKAPGVAKAMIDYIENIGTNINRGGYKSAYSAAEVVLDTRERLARLFNFSSSNNVIFTPNITYSLNFIIKGLLKPGDHCIVTSMEHNAVMRPLMQMHKKGVEFTRVKCDIEGKLDPKDIEKHIKNNTKAVIITHASNVCGTIMPAYEVGKICEEHNVKFIVDCAQTAGAIDIDMKKMNIDGLAFTGHKGLLGPQGVGGFIITDEMAEMMEPLVSGGTGSMSDSEEIPSFMPDKFECGTINIPGIFGLNEALKYIEKEKIENIRRKEMELTRSFIEGVKALKNVRLVGLEGTEGRTAVVSLDCRDRDNAEISYLLDKDFGIATRCGLHCAPSAHKTLETFPQGTVRFSFSHFNTEKEIHYAIEALEKILKYEV</sequence>
<dbReference type="PANTHER" id="PTHR43586">
    <property type="entry name" value="CYSTEINE DESULFURASE"/>
    <property type="match status" value="1"/>
</dbReference>
<dbReference type="PANTHER" id="PTHR43586:SF4">
    <property type="entry name" value="ISOPENICILLIN N EPIMERASE"/>
    <property type="match status" value="1"/>
</dbReference>
<comment type="catalytic activity">
    <reaction evidence="6">
        <text>(sulfur carrier)-H + L-cysteine = (sulfur carrier)-SH + L-alanine</text>
        <dbReference type="Rhea" id="RHEA:43892"/>
        <dbReference type="Rhea" id="RHEA-COMP:14737"/>
        <dbReference type="Rhea" id="RHEA-COMP:14739"/>
        <dbReference type="ChEBI" id="CHEBI:29917"/>
        <dbReference type="ChEBI" id="CHEBI:35235"/>
        <dbReference type="ChEBI" id="CHEBI:57972"/>
        <dbReference type="ChEBI" id="CHEBI:64428"/>
        <dbReference type="EC" id="2.8.1.7"/>
    </reaction>
</comment>
<evidence type="ECO:0000313" key="9">
    <source>
        <dbReference type="Proteomes" id="UP000184442"/>
    </source>
</evidence>
<proteinExistence type="inferred from homology"/>
<dbReference type="NCBIfam" id="TIGR01977">
    <property type="entry name" value="am_tr_V_EF2568"/>
    <property type="match status" value="1"/>
</dbReference>
<dbReference type="PIRSF" id="PIRSF005572">
    <property type="entry name" value="NifS"/>
    <property type="match status" value="1"/>
</dbReference>
<dbReference type="InterPro" id="IPR015421">
    <property type="entry name" value="PyrdxlP-dep_Trfase_major"/>
</dbReference>
<dbReference type="Gene3D" id="3.90.1150.10">
    <property type="entry name" value="Aspartate Aminotransferase, domain 1"/>
    <property type="match status" value="1"/>
</dbReference>
<dbReference type="Gene3D" id="3.40.640.10">
    <property type="entry name" value="Type I PLP-dependent aspartate aminotransferase-like (Major domain)"/>
    <property type="match status" value="1"/>
</dbReference>
<dbReference type="GO" id="GO:0006534">
    <property type="term" value="P:cysteine metabolic process"/>
    <property type="evidence" value="ECO:0007669"/>
    <property type="project" value="InterPro"/>
</dbReference>
<evidence type="ECO:0000313" key="8">
    <source>
        <dbReference type="EMBL" id="SHI97299.1"/>
    </source>
</evidence>
<dbReference type="SUPFAM" id="SSF53383">
    <property type="entry name" value="PLP-dependent transferases"/>
    <property type="match status" value="1"/>
</dbReference>
<evidence type="ECO:0000256" key="5">
    <source>
        <dbReference type="ARBA" id="ARBA00022898"/>
    </source>
</evidence>
<dbReference type="InterPro" id="IPR010970">
    <property type="entry name" value="Cys_dSase_SufS"/>
</dbReference>
<dbReference type="RefSeq" id="WP_073026037.1">
    <property type="nucleotide sequence ID" value="NZ_FQZS01000012.1"/>
</dbReference>
<dbReference type="Pfam" id="PF00266">
    <property type="entry name" value="Aminotran_5"/>
    <property type="match status" value="1"/>
</dbReference>
<dbReference type="GO" id="GO:0031071">
    <property type="term" value="F:cysteine desulfurase activity"/>
    <property type="evidence" value="ECO:0007669"/>
    <property type="project" value="UniProtKB-EC"/>
</dbReference>
<evidence type="ECO:0000256" key="4">
    <source>
        <dbReference type="ARBA" id="ARBA00022679"/>
    </source>
</evidence>
<dbReference type="AlphaFoldDB" id="A0A1M6FI43"/>
<dbReference type="InterPro" id="IPR000192">
    <property type="entry name" value="Aminotrans_V_dom"/>
</dbReference>
<organism evidence="8 9">
    <name type="scientific">Lutispora thermophila DSM 19022</name>
    <dbReference type="NCBI Taxonomy" id="1122184"/>
    <lineage>
        <taxon>Bacteria</taxon>
        <taxon>Bacillati</taxon>
        <taxon>Bacillota</taxon>
        <taxon>Clostridia</taxon>
        <taxon>Lutisporales</taxon>
        <taxon>Lutisporaceae</taxon>
        <taxon>Lutispora</taxon>
    </lineage>
</organism>
<dbReference type="EMBL" id="FQZS01000012">
    <property type="protein sequence ID" value="SHI97299.1"/>
    <property type="molecule type" value="Genomic_DNA"/>
</dbReference>
<name>A0A1M6FI43_9FIRM</name>
<dbReference type="OrthoDB" id="9804366at2"/>
<reference evidence="8 9" key="1">
    <citation type="submission" date="2016-11" db="EMBL/GenBank/DDBJ databases">
        <authorList>
            <person name="Jaros S."/>
            <person name="Januszkiewicz K."/>
            <person name="Wedrychowicz H."/>
        </authorList>
    </citation>
    <scope>NUCLEOTIDE SEQUENCE [LARGE SCALE GENOMIC DNA]</scope>
    <source>
        <strain evidence="8 9">DSM 19022</strain>
    </source>
</reference>
<evidence type="ECO:0000256" key="6">
    <source>
        <dbReference type="ARBA" id="ARBA00050776"/>
    </source>
</evidence>
<gene>
    <name evidence="8" type="ORF">SAMN02745176_01973</name>
</gene>
<dbReference type="InterPro" id="IPR015422">
    <property type="entry name" value="PyrdxlP-dep_Trfase_small"/>
</dbReference>
<dbReference type="GO" id="GO:0030170">
    <property type="term" value="F:pyridoxal phosphate binding"/>
    <property type="evidence" value="ECO:0007669"/>
    <property type="project" value="InterPro"/>
</dbReference>
<accession>A0A1M6FI43</accession>
<dbReference type="EC" id="2.8.1.7" evidence="3"/>
<keyword evidence="9" id="KW-1185">Reference proteome</keyword>
<dbReference type="STRING" id="1122184.SAMN02745176_01973"/>
<dbReference type="InterPro" id="IPR010969">
    <property type="entry name" value="Cys_dSase-rel_unknwn_funct"/>
</dbReference>
<comment type="similarity">
    <text evidence="2">Belongs to the class-V pyridoxal-phosphate-dependent aminotransferase family. Csd subfamily.</text>
</comment>